<dbReference type="Proteomes" id="UP000241093">
    <property type="component" value="Unassembled WGS sequence"/>
</dbReference>
<sequence length="77" mass="9348">MYVKKFWLTYKLFYVKFEVSKSTIHSVKNKRAHKKKQMRLIIAHKNIKNKNSQKYSGKQILEIIDGKKMKVVPFYNR</sequence>
<protein>
    <submittedName>
        <fullName evidence="1">Uncharacterized protein</fullName>
    </submittedName>
</protein>
<proteinExistence type="predicted"/>
<dbReference type="AlphaFoldDB" id="A0A2T4I8Y6"/>
<reference evidence="1 2" key="1">
    <citation type="submission" date="2015-04" db="EMBL/GenBank/DDBJ databases">
        <title>Genome sequence of Mycoplasma leachii strain 06049.</title>
        <authorList>
            <person name="Sirand-Pugnet P."/>
            <person name="Breton M."/>
            <person name="Dordet-Frisoni E."/>
            <person name="Baranowski E."/>
            <person name="Barre A."/>
            <person name="Couture C."/>
            <person name="Dupuy V."/>
            <person name="Gaurivaud P."/>
            <person name="Jacob D."/>
            <person name="Lemaitre C."/>
            <person name="Manso-Silvan L."/>
            <person name="Nikolski M."/>
            <person name="Nouvel L.-X."/>
            <person name="Poumarat F."/>
            <person name="Tardy F."/>
            <person name="Thebault P."/>
            <person name="Theil S."/>
            <person name="Citti C."/>
            <person name="Thiaucourt F."/>
            <person name="Blanchard A."/>
        </authorList>
    </citation>
    <scope>NUCLEOTIDE SEQUENCE [LARGE SCALE GENOMIC DNA]</scope>
    <source>
        <strain evidence="1 2">06049</strain>
    </source>
</reference>
<evidence type="ECO:0000313" key="2">
    <source>
        <dbReference type="Proteomes" id="UP000241093"/>
    </source>
</evidence>
<accession>A0A2T4I8Y6</accession>
<gene>
    <name evidence="1" type="ORF">MLEAa_5940</name>
</gene>
<name>A0A2T4I8Y6_9MOLU</name>
<dbReference type="EMBL" id="LAUU01000010">
    <property type="protein sequence ID" value="PTD30987.1"/>
    <property type="molecule type" value="Genomic_DNA"/>
</dbReference>
<comment type="caution">
    <text evidence="1">The sequence shown here is derived from an EMBL/GenBank/DDBJ whole genome shotgun (WGS) entry which is preliminary data.</text>
</comment>
<evidence type="ECO:0000313" key="1">
    <source>
        <dbReference type="EMBL" id="PTD30987.1"/>
    </source>
</evidence>
<organism evidence="1 2">
    <name type="scientific">Mycoplasma leachii 06049</name>
    <dbReference type="NCBI Taxonomy" id="1188244"/>
    <lineage>
        <taxon>Bacteria</taxon>
        <taxon>Bacillati</taxon>
        <taxon>Mycoplasmatota</taxon>
        <taxon>Mollicutes</taxon>
        <taxon>Mycoplasmataceae</taxon>
        <taxon>Mycoplasma</taxon>
    </lineage>
</organism>